<name>A0ABN2VB72_9ACTN</name>
<evidence type="ECO:0008006" key="3">
    <source>
        <dbReference type="Google" id="ProtNLM"/>
    </source>
</evidence>
<keyword evidence="2" id="KW-1185">Reference proteome</keyword>
<dbReference type="PANTHER" id="PTHR32011:SF2">
    <property type="entry name" value="OS08G0472400 PROTEIN"/>
    <property type="match status" value="1"/>
</dbReference>
<reference evidence="1 2" key="1">
    <citation type="journal article" date="2019" name="Int. J. Syst. Evol. Microbiol.">
        <title>The Global Catalogue of Microorganisms (GCM) 10K type strain sequencing project: providing services to taxonomists for standard genome sequencing and annotation.</title>
        <authorList>
            <consortium name="The Broad Institute Genomics Platform"/>
            <consortium name="The Broad Institute Genome Sequencing Center for Infectious Disease"/>
            <person name="Wu L."/>
            <person name="Ma J."/>
        </authorList>
    </citation>
    <scope>NUCLEOTIDE SEQUENCE [LARGE SCALE GENOMIC DNA]</scope>
    <source>
        <strain evidence="1 2">JCM 16014</strain>
    </source>
</reference>
<protein>
    <recommendedName>
        <fullName evidence="3">SMI1/KNR4 family protein</fullName>
    </recommendedName>
</protein>
<sequence>MTARTGAELGAEAARRLRRWGRHECEIEPGLTDAEFARVEDEFEFEFADDHRAFLAAGLPVSVPYDDPPGVLRAWPEPWLDWRDGDREALRERLDWPMVCVENYIEHHNLWHAEFGERPESLADAIAVARSTMAKLPVLVPVFAHRFLPAGRGSHSHPVMSVFHTDSIYYGADLADWVGREFLPEHDDETALGFAVEIPDATVRFWKDLL</sequence>
<proteinExistence type="predicted"/>
<dbReference type="EMBL" id="BAAAQN010000066">
    <property type="protein sequence ID" value="GAA2057038.1"/>
    <property type="molecule type" value="Genomic_DNA"/>
</dbReference>
<comment type="caution">
    <text evidence="1">The sequence shown here is derived from an EMBL/GenBank/DDBJ whole genome shotgun (WGS) entry which is preliminary data.</text>
</comment>
<dbReference type="RefSeq" id="WP_344670750.1">
    <property type="nucleotide sequence ID" value="NZ_BAAAQN010000066.1"/>
</dbReference>
<evidence type="ECO:0000313" key="2">
    <source>
        <dbReference type="Proteomes" id="UP001500751"/>
    </source>
</evidence>
<organism evidence="1 2">
    <name type="scientific">Catenulispora yoronensis</name>
    <dbReference type="NCBI Taxonomy" id="450799"/>
    <lineage>
        <taxon>Bacteria</taxon>
        <taxon>Bacillati</taxon>
        <taxon>Actinomycetota</taxon>
        <taxon>Actinomycetes</taxon>
        <taxon>Catenulisporales</taxon>
        <taxon>Catenulisporaceae</taxon>
        <taxon>Catenulispora</taxon>
    </lineage>
</organism>
<dbReference type="Proteomes" id="UP001500751">
    <property type="component" value="Unassembled WGS sequence"/>
</dbReference>
<gene>
    <name evidence="1" type="ORF">GCM10009839_77930</name>
</gene>
<evidence type="ECO:0000313" key="1">
    <source>
        <dbReference type="EMBL" id="GAA2057038.1"/>
    </source>
</evidence>
<accession>A0ABN2VB72</accession>
<dbReference type="PANTHER" id="PTHR32011">
    <property type="entry name" value="OS08G0472400 PROTEIN"/>
    <property type="match status" value="1"/>
</dbReference>